<dbReference type="Gene3D" id="3.90.1140.10">
    <property type="entry name" value="Cyclic phosphodiesterase"/>
    <property type="match status" value="1"/>
</dbReference>
<gene>
    <name evidence="1" type="ORF">M5K25_023962</name>
</gene>
<dbReference type="InterPro" id="IPR012386">
    <property type="entry name" value="Cyclic-nucl_3Pdiesterase"/>
</dbReference>
<dbReference type="PANTHER" id="PTHR28141:SF1">
    <property type="entry name" value="2',3'-CYCLIC-NUCLEOTIDE 3'-PHOSPHODIESTERASE"/>
    <property type="match status" value="1"/>
</dbReference>
<protein>
    <recommendedName>
        <fullName evidence="3">Cyclic phosphodiesterase</fullName>
    </recommendedName>
</protein>
<dbReference type="Proteomes" id="UP001552299">
    <property type="component" value="Unassembled WGS sequence"/>
</dbReference>
<dbReference type="PANTHER" id="PTHR28141">
    <property type="entry name" value="2',3'-CYCLIC-NUCLEOTIDE 3'-PHOSPHODIESTERASE"/>
    <property type="match status" value="1"/>
</dbReference>
<reference evidence="1 2" key="1">
    <citation type="journal article" date="2024" name="Plant Biotechnol. J.">
        <title>Dendrobium thyrsiflorum genome and its molecular insights into genes involved in important horticultural traits.</title>
        <authorList>
            <person name="Chen B."/>
            <person name="Wang J.Y."/>
            <person name="Zheng P.J."/>
            <person name="Li K.L."/>
            <person name="Liang Y.M."/>
            <person name="Chen X.F."/>
            <person name="Zhang C."/>
            <person name="Zhao X."/>
            <person name="He X."/>
            <person name="Zhang G.Q."/>
            <person name="Liu Z.J."/>
            <person name="Xu Q."/>
        </authorList>
    </citation>
    <scope>NUCLEOTIDE SEQUENCE [LARGE SCALE GENOMIC DNA]</scope>
    <source>
        <strain evidence="1">GZMU011</strain>
    </source>
</reference>
<keyword evidence="2" id="KW-1185">Reference proteome</keyword>
<name>A0ABD0U0T7_DENTH</name>
<organism evidence="1 2">
    <name type="scientific">Dendrobium thyrsiflorum</name>
    <name type="common">Pinecone-like raceme dendrobium</name>
    <name type="synonym">Orchid</name>
    <dbReference type="NCBI Taxonomy" id="117978"/>
    <lineage>
        <taxon>Eukaryota</taxon>
        <taxon>Viridiplantae</taxon>
        <taxon>Streptophyta</taxon>
        <taxon>Embryophyta</taxon>
        <taxon>Tracheophyta</taxon>
        <taxon>Spermatophyta</taxon>
        <taxon>Magnoliopsida</taxon>
        <taxon>Liliopsida</taxon>
        <taxon>Asparagales</taxon>
        <taxon>Orchidaceae</taxon>
        <taxon>Epidendroideae</taxon>
        <taxon>Malaxideae</taxon>
        <taxon>Dendrobiinae</taxon>
        <taxon>Dendrobium</taxon>
    </lineage>
</organism>
<dbReference type="EMBL" id="JANQDX010000018">
    <property type="protein sequence ID" value="KAL0905535.1"/>
    <property type="molecule type" value="Genomic_DNA"/>
</dbReference>
<accession>A0ABD0U0T7</accession>
<proteinExistence type="predicted"/>
<dbReference type="InterPro" id="IPR009097">
    <property type="entry name" value="Cyclic_Pdiesterase"/>
</dbReference>
<evidence type="ECO:0000313" key="2">
    <source>
        <dbReference type="Proteomes" id="UP001552299"/>
    </source>
</evidence>
<dbReference type="Pfam" id="PF07823">
    <property type="entry name" value="CPDase"/>
    <property type="match status" value="1"/>
</dbReference>
<evidence type="ECO:0000313" key="1">
    <source>
        <dbReference type="EMBL" id="KAL0905535.1"/>
    </source>
</evidence>
<sequence length="183" mass="20824">MAEPNNPEDGDQPEDSYSVWALPPPDFKDRLKSLMSSLRSEFGGPAFDPHITVVGDLRLRRDDAIARFHSAVATLKPYTARIAGVAYGTFFYHWWKPALTAVTIWDTRDRLVTYMPHVSLIYGDLSDEEKERARKRVEEIDESVCGLTFEVSSLALCKTDTLDKTTESWEMIELCDLTKKDFA</sequence>
<comment type="caution">
    <text evidence="1">The sequence shown here is derived from an EMBL/GenBank/DDBJ whole genome shotgun (WGS) entry which is preliminary data.</text>
</comment>
<dbReference type="AlphaFoldDB" id="A0ABD0U0T7"/>
<dbReference type="SUPFAM" id="SSF55144">
    <property type="entry name" value="LigT-like"/>
    <property type="match status" value="1"/>
</dbReference>
<evidence type="ECO:0008006" key="3">
    <source>
        <dbReference type="Google" id="ProtNLM"/>
    </source>
</evidence>